<dbReference type="SUPFAM" id="SSF63411">
    <property type="entry name" value="LuxS/MPP-like metallohydrolase"/>
    <property type="match status" value="4"/>
</dbReference>
<comment type="similarity">
    <text evidence="2 8">Belongs to the peptidase M16 family.</text>
</comment>
<dbReference type="EMBL" id="LHPG02000014">
    <property type="protein sequence ID" value="PRW39329.1"/>
    <property type="molecule type" value="Genomic_DNA"/>
</dbReference>
<comment type="caution">
    <text evidence="14">The sequence shown here is derived from an EMBL/GenBank/DDBJ whole genome shotgun (WGS) entry which is preliminary data.</text>
</comment>
<name>A0A2P6TJC2_CHLSO</name>
<dbReference type="InterPro" id="IPR054734">
    <property type="entry name" value="PqqF-like_C_4"/>
</dbReference>
<evidence type="ECO:0000259" key="11">
    <source>
        <dbReference type="Pfam" id="PF05193"/>
    </source>
</evidence>
<dbReference type="GO" id="GO:0006508">
    <property type="term" value="P:proteolysis"/>
    <property type="evidence" value="ECO:0007669"/>
    <property type="project" value="UniProtKB-KW"/>
</dbReference>
<dbReference type="PANTHER" id="PTHR43690:SF18">
    <property type="entry name" value="INSULIN-DEGRADING ENZYME-RELATED"/>
    <property type="match status" value="1"/>
</dbReference>
<proteinExistence type="inferred from homology"/>
<feature type="compositionally biased region" description="Low complexity" evidence="9">
    <location>
        <begin position="606"/>
        <end position="621"/>
    </location>
</feature>
<dbReference type="GO" id="GO:0046872">
    <property type="term" value="F:metal ion binding"/>
    <property type="evidence" value="ECO:0007669"/>
    <property type="project" value="UniProtKB-KW"/>
</dbReference>
<feature type="compositionally biased region" description="Low complexity" evidence="9">
    <location>
        <begin position="586"/>
        <end position="599"/>
    </location>
</feature>
<sequence>MGAVRAEELTLKSPADKKSYRLVTLANGLQALLVHDPEIDLAAAAALPAGLPPHAEEPSEEDVDSLLSGDEGEESGSEEDEEGSSGSEGEEEHEHVHRHHGRQAHGGGAAVKKAAAALSVGVGHFTDPWKLQGLSHYLEHMLFMGSEKYPDENDYDAFLTAHGGASNACTEEECTTFHFDVKPDALRPALDRFAQFFIAPLVKADALEREVQAVDNEFAGVLQSDACRSLQLRCHTSKEGHLFRKFGWGNRKSLVEDPAAAGLDVRAELLQYYKEQYSAERMNLVLLGGEPLDTLQQWVEELFSAVPGGRGPRPQYGSAGFPYEGGRLYLLPAVRDEHRLTASFQLPCMDGKYRKKADEYLGHLVGHEGTGSLLSALKARGWATELSAGVSDQSSVTWLFEVCITLTESGLQAGPGCCGLAAAGLLFEYLGMLRAAGPQRWAYDEQAAIAQMRFRFQEEEDASEFVSGLASDLFFYAPQDVLAGQYLFEDWDPALVTELLSGMTPDAVRLDLCTRQYDETKAALLAKGWPGAADGQEPWFGFPYVQAQLPEDLRRDWAEAKPSADIALPQRNNYLPTDFTLRCDQQAAQQAPAAAEQQADGGGAAPNGKQQAAADGGQQQANGGGAAAGAAAESGAFPSPPTLLLDEPGLRVWHKLDSSFRQPRAATYLRLSSAAGYASPRAAAASHLLIKLLEDALCETAYLAEVAGLYYGIWWEGGAGIDFKLHGFSHKLPALARFVFASLAGLAPQPDAFARVKEALLRNYRNVNMSPAKHATYQRLLALKNCFWHADAVLAELEGLQLVDVQAFLPTLLEGLCIETLLHGNMDAAEAAELARSVHAALGGAAVPADSRPAERCVQLSKGCRLLHRAPVKNPDEENSVVEAYLQCGADTVADRALLDMVEQLLYEPCFDTLRTKEQLGYSVHSGTRRTHGVLGLCIVVVSGAHGPAHLDARIEAFLAAYQKTLADMGEEEFEKQRQALLALKMMKDRTMLEESDRAWDKIGSRSYAFHALRDECTHLRLISLQQVRDFYDTYFAPSSPSRRKLSVHIVGRGHAAELAAEAPEGVQLVPEPQALPRDLPLWPAMLGDAHACN</sequence>
<evidence type="ECO:0000256" key="4">
    <source>
        <dbReference type="ARBA" id="ARBA00022723"/>
    </source>
</evidence>
<reference evidence="14 15" key="1">
    <citation type="journal article" date="2018" name="Plant J.">
        <title>Genome sequences of Chlorella sorokiniana UTEX 1602 and Micractinium conductrix SAG 241.80: implications to maltose excretion by a green alga.</title>
        <authorList>
            <person name="Arriola M.B."/>
            <person name="Velmurugan N."/>
            <person name="Zhang Y."/>
            <person name="Plunkett M.H."/>
            <person name="Hondzo H."/>
            <person name="Barney B.M."/>
        </authorList>
    </citation>
    <scope>NUCLEOTIDE SEQUENCE [LARGE SCALE GENOMIC DNA]</scope>
    <source>
        <strain evidence="15">UTEX 1602</strain>
    </source>
</reference>
<dbReference type="Pfam" id="PF16187">
    <property type="entry name" value="Peptidase_M16_M"/>
    <property type="match status" value="2"/>
</dbReference>
<feature type="domain" description="Peptidase M16 middle/third" evidence="12">
    <location>
        <begin position="454"/>
        <end position="594"/>
    </location>
</feature>
<evidence type="ECO:0000256" key="2">
    <source>
        <dbReference type="ARBA" id="ARBA00007261"/>
    </source>
</evidence>
<keyword evidence="5" id="KW-0378">Hydrolase</keyword>
<feature type="domain" description="Peptidase M16 middle/third" evidence="12">
    <location>
        <begin position="638"/>
        <end position="795"/>
    </location>
</feature>
<dbReference type="InterPro" id="IPR032632">
    <property type="entry name" value="Peptidase_M16_M"/>
</dbReference>
<evidence type="ECO:0000259" key="10">
    <source>
        <dbReference type="Pfam" id="PF00675"/>
    </source>
</evidence>
<feature type="region of interest" description="Disordered" evidence="9">
    <location>
        <begin position="50"/>
        <end position="110"/>
    </location>
</feature>
<keyword evidence="6" id="KW-0862">Zinc</keyword>
<dbReference type="InterPro" id="IPR001431">
    <property type="entry name" value="Pept_M16_Zn_BS"/>
</dbReference>
<evidence type="ECO:0000256" key="1">
    <source>
        <dbReference type="ARBA" id="ARBA00001947"/>
    </source>
</evidence>
<evidence type="ECO:0000259" key="12">
    <source>
        <dbReference type="Pfam" id="PF16187"/>
    </source>
</evidence>
<evidence type="ECO:0000256" key="9">
    <source>
        <dbReference type="SAM" id="MobiDB-lite"/>
    </source>
</evidence>
<keyword evidence="7" id="KW-0482">Metalloprotease</keyword>
<accession>A0A2P6TJC2</accession>
<evidence type="ECO:0000256" key="8">
    <source>
        <dbReference type="RuleBase" id="RU004447"/>
    </source>
</evidence>
<evidence type="ECO:0000256" key="6">
    <source>
        <dbReference type="ARBA" id="ARBA00022833"/>
    </source>
</evidence>
<dbReference type="InterPro" id="IPR011765">
    <property type="entry name" value="Pept_M16_N"/>
</dbReference>
<dbReference type="Pfam" id="PF05193">
    <property type="entry name" value="Peptidase_M16_C"/>
    <property type="match status" value="1"/>
</dbReference>
<dbReference type="Proteomes" id="UP000239899">
    <property type="component" value="Unassembled WGS sequence"/>
</dbReference>
<comment type="cofactor">
    <cofactor evidence="1">
        <name>Zn(2+)</name>
        <dbReference type="ChEBI" id="CHEBI:29105"/>
    </cofactor>
</comment>
<keyword evidence="4" id="KW-0479">Metal-binding</keyword>
<gene>
    <name evidence="14" type="ORF">C2E21_6878</name>
</gene>
<dbReference type="InterPro" id="IPR007863">
    <property type="entry name" value="Peptidase_M16_C"/>
</dbReference>
<dbReference type="STRING" id="3076.A0A2P6TJC2"/>
<feature type="compositionally biased region" description="Acidic residues" evidence="9">
    <location>
        <begin position="58"/>
        <end position="91"/>
    </location>
</feature>
<dbReference type="Gene3D" id="3.30.830.10">
    <property type="entry name" value="Metalloenzyme, LuxS/M16 peptidase-like"/>
    <property type="match status" value="4"/>
</dbReference>
<keyword evidence="15" id="KW-1185">Reference proteome</keyword>
<dbReference type="AlphaFoldDB" id="A0A2P6TJC2"/>
<evidence type="ECO:0000256" key="7">
    <source>
        <dbReference type="ARBA" id="ARBA00023049"/>
    </source>
</evidence>
<dbReference type="InterPro" id="IPR050626">
    <property type="entry name" value="Peptidase_M16"/>
</dbReference>
<organism evidence="14 15">
    <name type="scientific">Chlorella sorokiniana</name>
    <name type="common">Freshwater green alga</name>
    <dbReference type="NCBI Taxonomy" id="3076"/>
    <lineage>
        <taxon>Eukaryota</taxon>
        <taxon>Viridiplantae</taxon>
        <taxon>Chlorophyta</taxon>
        <taxon>core chlorophytes</taxon>
        <taxon>Trebouxiophyceae</taxon>
        <taxon>Chlorellales</taxon>
        <taxon>Chlorellaceae</taxon>
        <taxon>Chlorella clade</taxon>
        <taxon>Chlorella</taxon>
    </lineage>
</organism>
<evidence type="ECO:0000313" key="14">
    <source>
        <dbReference type="EMBL" id="PRW39329.1"/>
    </source>
</evidence>
<feature type="domain" description="Peptidase M16 C-terminal" evidence="11">
    <location>
        <begin position="266"/>
        <end position="446"/>
    </location>
</feature>
<dbReference type="FunFam" id="3.30.830.10:FF:000005">
    <property type="entry name" value="nardilysin isoform X1"/>
    <property type="match status" value="1"/>
</dbReference>
<dbReference type="FunFam" id="3.30.830.10:FF:000012">
    <property type="entry name" value="Protease 3"/>
    <property type="match status" value="1"/>
</dbReference>
<evidence type="ECO:0000256" key="3">
    <source>
        <dbReference type="ARBA" id="ARBA00022670"/>
    </source>
</evidence>
<evidence type="ECO:0000256" key="5">
    <source>
        <dbReference type="ARBA" id="ARBA00022801"/>
    </source>
</evidence>
<dbReference type="PROSITE" id="PS00143">
    <property type="entry name" value="INSULINASE"/>
    <property type="match status" value="1"/>
</dbReference>
<dbReference type="GO" id="GO:0005737">
    <property type="term" value="C:cytoplasm"/>
    <property type="evidence" value="ECO:0007669"/>
    <property type="project" value="UniProtKB-ARBA"/>
</dbReference>
<dbReference type="Pfam" id="PF00675">
    <property type="entry name" value="Peptidase_M16"/>
    <property type="match status" value="1"/>
</dbReference>
<protein>
    <submittedName>
        <fullName evidence="14">Insulin-degrading enzyme</fullName>
    </submittedName>
</protein>
<keyword evidence="3" id="KW-0645">Protease</keyword>
<dbReference type="InterPro" id="IPR011249">
    <property type="entry name" value="Metalloenz_LuxS/M16"/>
</dbReference>
<dbReference type="Pfam" id="PF22456">
    <property type="entry name" value="PqqF-like_C_4"/>
    <property type="match status" value="1"/>
</dbReference>
<evidence type="ECO:0000313" key="15">
    <source>
        <dbReference type="Proteomes" id="UP000239899"/>
    </source>
</evidence>
<evidence type="ECO:0000259" key="13">
    <source>
        <dbReference type="Pfam" id="PF22456"/>
    </source>
</evidence>
<feature type="domain" description="Coenzyme PQQ synthesis protein F-like C-terminal lobe" evidence="13">
    <location>
        <begin position="902"/>
        <end position="1000"/>
    </location>
</feature>
<dbReference type="OrthoDB" id="952271at2759"/>
<feature type="region of interest" description="Disordered" evidence="9">
    <location>
        <begin position="586"/>
        <end position="633"/>
    </location>
</feature>
<dbReference type="PANTHER" id="PTHR43690">
    <property type="entry name" value="NARDILYSIN"/>
    <property type="match status" value="1"/>
</dbReference>
<feature type="domain" description="Peptidase M16 N-terminal" evidence="10">
    <location>
        <begin position="112"/>
        <end position="231"/>
    </location>
</feature>
<dbReference type="GO" id="GO:0004222">
    <property type="term" value="F:metalloendopeptidase activity"/>
    <property type="evidence" value="ECO:0007669"/>
    <property type="project" value="InterPro"/>
</dbReference>